<keyword evidence="2" id="KW-1185">Reference proteome</keyword>
<evidence type="ECO:0000313" key="2">
    <source>
        <dbReference type="Proteomes" id="UP000699462"/>
    </source>
</evidence>
<organism evidence="1 2">
    <name type="scientific">Paragonimus westermani</name>
    <dbReference type="NCBI Taxonomy" id="34504"/>
    <lineage>
        <taxon>Eukaryota</taxon>
        <taxon>Metazoa</taxon>
        <taxon>Spiralia</taxon>
        <taxon>Lophotrochozoa</taxon>
        <taxon>Platyhelminthes</taxon>
        <taxon>Trematoda</taxon>
        <taxon>Digenea</taxon>
        <taxon>Plagiorchiida</taxon>
        <taxon>Troglotremata</taxon>
        <taxon>Troglotrematidae</taxon>
        <taxon>Paragonimus</taxon>
    </lineage>
</organism>
<gene>
    <name evidence="1" type="ORF">P879_03949</name>
</gene>
<dbReference type="EMBL" id="JTDF01006664">
    <property type="protein sequence ID" value="KAF8565481.1"/>
    <property type="molecule type" value="Genomic_DNA"/>
</dbReference>
<sequence length="254" mass="29426">MNRLFTVHAEATTGFVIAIQLANNSIKEIYVDRIPHIISCHLQSVNFYGVDIFATRTLLGTFLNDDRLGFVRYIRTLRYDNDFIVTWEESLDCLPHHLSISLNSRKGVIDEQELEQMIGMAKFQYIPQDELITVCVTATHLYDYLAHLTTCTQENSVFKPQTDVNLELVTQGRNLISTWTENDEDIQYLIFLLIKDEIHHSTDYLPTNETAHIVEKYDPCVQYMAVLYMTTNLDVDYLLDAALYEPGRWFVTVV</sequence>
<comment type="caution">
    <text evidence="1">The sequence shown here is derived from an EMBL/GenBank/DDBJ whole genome shotgun (WGS) entry which is preliminary data.</text>
</comment>
<name>A0A8T0DFB9_9TREM</name>
<dbReference type="OrthoDB" id="6262668at2759"/>
<accession>A0A8T0DFB9</accession>
<reference evidence="1 2" key="1">
    <citation type="submission" date="2019-07" db="EMBL/GenBank/DDBJ databases">
        <title>Annotation for the trematode Paragonimus westermani.</title>
        <authorList>
            <person name="Choi Y.-J."/>
        </authorList>
    </citation>
    <scope>NUCLEOTIDE SEQUENCE [LARGE SCALE GENOMIC DNA]</scope>
    <source>
        <strain evidence="1">180907_Pwestermani</strain>
    </source>
</reference>
<dbReference type="AlphaFoldDB" id="A0A8T0DFB9"/>
<dbReference type="Proteomes" id="UP000699462">
    <property type="component" value="Unassembled WGS sequence"/>
</dbReference>
<evidence type="ECO:0000313" key="1">
    <source>
        <dbReference type="EMBL" id="KAF8565481.1"/>
    </source>
</evidence>
<proteinExistence type="predicted"/>
<protein>
    <submittedName>
        <fullName evidence="1">Uncharacterized protein</fullName>
    </submittedName>
</protein>